<accession>K0SAU9</accession>
<sequence>SAARRAAAAGEAHGKGEGHDAPGVDDEAGRRGGQAGFGQARGRRQRRPGRGPEEEEEQEREGRRRGEAQAQEERA</sequence>
<name>K0SAU9_THAOC</name>
<feature type="compositionally biased region" description="Basic and acidic residues" evidence="1">
    <location>
        <begin position="12"/>
        <end position="30"/>
    </location>
</feature>
<keyword evidence="3" id="KW-1185">Reference proteome</keyword>
<protein>
    <submittedName>
        <fullName evidence="2">Uncharacterized protein</fullName>
    </submittedName>
</protein>
<dbReference type="Proteomes" id="UP000266841">
    <property type="component" value="Unassembled WGS sequence"/>
</dbReference>
<reference evidence="2 3" key="1">
    <citation type="journal article" date="2012" name="Genome Biol.">
        <title>Genome and low-iron response of an oceanic diatom adapted to chronic iron limitation.</title>
        <authorList>
            <person name="Lommer M."/>
            <person name="Specht M."/>
            <person name="Roy A.S."/>
            <person name="Kraemer L."/>
            <person name="Andreson R."/>
            <person name="Gutowska M.A."/>
            <person name="Wolf J."/>
            <person name="Bergner S.V."/>
            <person name="Schilhabel M.B."/>
            <person name="Klostermeier U.C."/>
            <person name="Beiko R.G."/>
            <person name="Rosenstiel P."/>
            <person name="Hippler M."/>
            <person name="Laroche J."/>
        </authorList>
    </citation>
    <scope>NUCLEOTIDE SEQUENCE [LARGE SCALE GENOMIC DNA]</scope>
    <source>
        <strain evidence="2 3">CCMP1005</strain>
    </source>
</reference>
<feature type="region of interest" description="Disordered" evidence="1">
    <location>
        <begin position="1"/>
        <end position="75"/>
    </location>
</feature>
<feature type="non-terminal residue" evidence="2">
    <location>
        <position position="1"/>
    </location>
</feature>
<evidence type="ECO:0000313" key="3">
    <source>
        <dbReference type="Proteomes" id="UP000266841"/>
    </source>
</evidence>
<evidence type="ECO:0000256" key="1">
    <source>
        <dbReference type="SAM" id="MobiDB-lite"/>
    </source>
</evidence>
<feature type="compositionally biased region" description="Low complexity" evidence="1">
    <location>
        <begin position="1"/>
        <end position="11"/>
    </location>
</feature>
<dbReference type="AlphaFoldDB" id="K0SAU9"/>
<comment type="caution">
    <text evidence="2">The sequence shown here is derived from an EMBL/GenBank/DDBJ whole genome shotgun (WGS) entry which is preliminary data.</text>
</comment>
<evidence type="ECO:0000313" key="2">
    <source>
        <dbReference type="EMBL" id="EJK62069.1"/>
    </source>
</evidence>
<organism evidence="2 3">
    <name type="scientific">Thalassiosira oceanica</name>
    <name type="common">Marine diatom</name>
    <dbReference type="NCBI Taxonomy" id="159749"/>
    <lineage>
        <taxon>Eukaryota</taxon>
        <taxon>Sar</taxon>
        <taxon>Stramenopiles</taxon>
        <taxon>Ochrophyta</taxon>
        <taxon>Bacillariophyta</taxon>
        <taxon>Coscinodiscophyceae</taxon>
        <taxon>Thalassiosirophycidae</taxon>
        <taxon>Thalassiosirales</taxon>
        <taxon>Thalassiosiraceae</taxon>
        <taxon>Thalassiosira</taxon>
    </lineage>
</organism>
<proteinExistence type="predicted"/>
<gene>
    <name evidence="2" type="ORF">THAOC_17335</name>
</gene>
<feature type="compositionally biased region" description="Basic and acidic residues" evidence="1">
    <location>
        <begin position="60"/>
        <end position="75"/>
    </location>
</feature>
<dbReference type="EMBL" id="AGNL01019144">
    <property type="protein sequence ID" value="EJK62069.1"/>
    <property type="molecule type" value="Genomic_DNA"/>
</dbReference>